<keyword evidence="10" id="KW-1185">Reference proteome</keyword>
<feature type="compositionally biased region" description="Pro residues" evidence="7">
    <location>
        <begin position="1"/>
        <end position="26"/>
    </location>
</feature>
<feature type="domain" description="Peptidase S8/S53" evidence="8">
    <location>
        <begin position="56"/>
        <end position="342"/>
    </location>
</feature>
<proteinExistence type="inferred from homology"/>
<dbReference type="PANTHER" id="PTHR43806">
    <property type="entry name" value="PEPTIDASE S8"/>
    <property type="match status" value="1"/>
</dbReference>
<dbReference type="PROSITE" id="PS00138">
    <property type="entry name" value="SUBTILASE_SER"/>
    <property type="match status" value="1"/>
</dbReference>
<evidence type="ECO:0000313" key="10">
    <source>
        <dbReference type="Proteomes" id="UP000439780"/>
    </source>
</evidence>
<evidence type="ECO:0000256" key="7">
    <source>
        <dbReference type="SAM" id="MobiDB-lite"/>
    </source>
</evidence>
<dbReference type="PRINTS" id="PR00723">
    <property type="entry name" value="SUBTILISIN"/>
</dbReference>
<dbReference type="PANTHER" id="PTHR43806:SF11">
    <property type="entry name" value="CEREVISIN-RELATED"/>
    <property type="match status" value="1"/>
</dbReference>
<dbReference type="OrthoDB" id="5405281at2"/>
<dbReference type="SUPFAM" id="SSF52743">
    <property type="entry name" value="Subtilisin-like"/>
    <property type="match status" value="1"/>
</dbReference>
<dbReference type="PROSITE" id="PS51892">
    <property type="entry name" value="SUBTILASE"/>
    <property type="match status" value="1"/>
</dbReference>
<keyword evidence="5 6" id="KW-0720">Serine protease</keyword>
<dbReference type="InterPro" id="IPR000209">
    <property type="entry name" value="Peptidase_S8/S53_dom"/>
</dbReference>
<keyword evidence="3" id="KW-0732">Signal</keyword>
<feature type="region of interest" description="Disordered" evidence="7">
    <location>
        <begin position="1"/>
        <end position="36"/>
    </location>
</feature>
<comment type="similarity">
    <text evidence="1 6">Belongs to the peptidase S8 family.</text>
</comment>
<keyword evidence="2 6" id="KW-0645">Protease</keyword>
<accession>A0A845ALM6</accession>
<name>A0A845ALM6_9SPHN</name>
<feature type="active site" description="Charge relay system" evidence="6">
    <location>
        <position position="98"/>
    </location>
</feature>
<dbReference type="InterPro" id="IPR036852">
    <property type="entry name" value="Peptidase_S8/S53_dom_sf"/>
</dbReference>
<evidence type="ECO:0000313" key="9">
    <source>
        <dbReference type="EMBL" id="MXP29775.1"/>
    </source>
</evidence>
<dbReference type="InterPro" id="IPR034061">
    <property type="entry name" value="Peptidases_S8_Autotransporter"/>
</dbReference>
<evidence type="ECO:0000259" key="8">
    <source>
        <dbReference type="Pfam" id="PF00082"/>
    </source>
</evidence>
<evidence type="ECO:0000256" key="1">
    <source>
        <dbReference type="ARBA" id="ARBA00011073"/>
    </source>
</evidence>
<reference evidence="9 10" key="1">
    <citation type="submission" date="2019-12" db="EMBL/GenBank/DDBJ databases">
        <title>Genomic-based taxomic classification of the family Erythrobacteraceae.</title>
        <authorList>
            <person name="Xu L."/>
        </authorList>
    </citation>
    <scope>NUCLEOTIDE SEQUENCE [LARGE SCALE GENOMIC DNA]</scope>
    <source>
        <strain evidence="9 10">KEMB 9005-328</strain>
    </source>
</reference>
<protein>
    <submittedName>
        <fullName evidence="9">S8 family serine peptidase</fullName>
    </submittedName>
</protein>
<keyword evidence="4 6" id="KW-0378">Hydrolase</keyword>
<dbReference type="CDD" id="cd04848">
    <property type="entry name" value="Peptidases_S8_Autotransporter_serine_protease_like"/>
    <property type="match status" value="1"/>
</dbReference>
<evidence type="ECO:0000256" key="6">
    <source>
        <dbReference type="PROSITE-ProRule" id="PRU01240"/>
    </source>
</evidence>
<evidence type="ECO:0000256" key="5">
    <source>
        <dbReference type="ARBA" id="ARBA00022825"/>
    </source>
</evidence>
<dbReference type="Gene3D" id="3.40.50.200">
    <property type="entry name" value="Peptidase S8/S53 domain"/>
    <property type="match status" value="1"/>
</dbReference>
<sequence>MNSTPPPAPAPAPTPAPAPAPTPAPGPSQFDTAEYRRSDGPAQHNAIVAWNAGVTGKGSTIAIIDTGIDTTSPEFAGRILAASQDVAGTRSIQATDDHGTNVALVAAAARNNSGIMGIAFDASLLVLRTDTPGSCTVTSPGDTTTKDTCTFSDSNIARGIDKAVAAGAKVINLSLGGNGAGSVVTDAVVRASAAGVVVIVASGNGGDGSDTTTDPNQPDAFASAVRQAGGNNVIIVGSVDANNVISTFTQRAGTQADWYLDARGEDVCCVYDNGQIYVGHDASGSFNLVFSGTSFAAPQVAGAVALLAQAFPNLTGQQIVNILLKSAQDLGATGTDATYGRGLLDIAAAMQPMGTTTLAGSTSAVQIGSTSVVGSPAMGDALAGYHSVPAIILDGYKRAYQVDFGAGARSATLKPKLTPNLVQAGRAMSAGTANLTLAFTVSDSDTLNDGQWTGQLRLSGEDASRARVLAAYVAARISPRTQLAFATRQSASGLVEQLQGAQRPAFMIASTADQSSGFAQSVDSSLAIRSMVGLTGITVSAETGDAWLDRTLDPTEFALGRNRTLATRRVGLSADRQIGPLATSVGMNWLQEDSTVLGAYLAPQFGGHGADTVFLDGSAGLPIAGGWKLTGAVRQGFTRARAGGAVSSGSTLRTSAWSMDLSSSSVFAFGDSFGFRISQPLRVDSGGLNLWLPISYSYASEAAEYGIETLSLAPSGREIDGELAWRGPLWGGFGSASLFVRHNPGNYATLRTDKGVAFRWNANF</sequence>
<dbReference type="Proteomes" id="UP000439780">
    <property type="component" value="Unassembled WGS sequence"/>
</dbReference>
<dbReference type="GO" id="GO:0004252">
    <property type="term" value="F:serine-type endopeptidase activity"/>
    <property type="evidence" value="ECO:0007669"/>
    <property type="project" value="UniProtKB-UniRule"/>
</dbReference>
<dbReference type="AlphaFoldDB" id="A0A845ALM6"/>
<feature type="active site" description="Charge relay system" evidence="6">
    <location>
        <position position="65"/>
    </location>
</feature>
<dbReference type="InterPro" id="IPR050131">
    <property type="entry name" value="Peptidase_S8_subtilisin-like"/>
</dbReference>
<gene>
    <name evidence="9" type="ORF">GRI58_13250</name>
</gene>
<dbReference type="GO" id="GO:0006508">
    <property type="term" value="P:proteolysis"/>
    <property type="evidence" value="ECO:0007669"/>
    <property type="project" value="UniProtKB-KW"/>
</dbReference>
<evidence type="ECO:0000256" key="3">
    <source>
        <dbReference type="ARBA" id="ARBA00022729"/>
    </source>
</evidence>
<evidence type="ECO:0000256" key="2">
    <source>
        <dbReference type="ARBA" id="ARBA00022670"/>
    </source>
</evidence>
<dbReference type="EMBL" id="WTYA01000011">
    <property type="protein sequence ID" value="MXP29775.1"/>
    <property type="molecule type" value="Genomic_DNA"/>
</dbReference>
<evidence type="ECO:0000256" key="4">
    <source>
        <dbReference type="ARBA" id="ARBA00022801"/>
    </source>
</evidence>
<organism evidence="9 10">
    <name type="scientific">Qipengyuania algicida</name>
    <dbReference type="NCBI Taxonomy" id="1836209"/>
    <lineage>
        <taxon>Bacteria</taxon>
        <taxon>Pseudomonadati</taxon>
        <taxon>Pseudomonadota</taxon>
        <taxon>Alphaproteobacteria</taxon>
        <taxon>Sphingomonadales</taxon>
        <taxon>Erythrobacteraceae</taxon>
        <taxon>Qipengyuania</taxon>
    </lineage>
</organism>
<dbReference type="Pfam" id="PF00082">
    <property type="entry name" value="Peptidase_S8"/>
    <property type="match status" value="1"/>
</dbReference>
<feature type="active site" description="Charge relay system" evidence="6">
    <location>
        <position position="294"/>
    </location>
</feature>
<comment type="caution">
    <text evidence="9">The sequence shown here is derived from an EMBL/GenBank/DDBJ whole genome shotgun (WGS) entry which is preliminary data.</text>
</comment>
<dbReference type="InterPro" id="IPR015500">
    <property type="entry name" value="Peptidase_S8_subtilisin-rel"/>
</dbReference>
<dbReference type="InterPro" id="IPR023828">
    <property type="entry name" value="Peptidase_S8_Ser-AS"/>
</dbReference>